<dbReference type="InterPro" id="IPR029044">
    <property type="entry name" value="Nucleotide-diphossugar_trans"/>
</dbReference>
<sequence length="425" mass="49066">MARNMRLSICVPSRNRQYYFQKTIEGLLRSKRDDLEFVFVDNSDDPSVMNDYMRAHEGDPRIVYLPSADRTLPMIENWERTLAAATGDWVTVIGDDDFIDPDVMTVLKKVVAVNPETEAFAWSVVAYSWPSPDQKSTSIHVPFNSFVVKVPREQLLKRMFGWYEATTVPTSGYSIYHSAVSRDLLDRIRRKYGGRYFEHPVIDYDMAMKVMVEGKHFAFCQRTFSVMGSCPESNSYSIGKLADIKRKVDIFMAELGRNFDDDPLLKDFPFQSILGVTASIGICQQWFRAKYKLTYDGWEKNFARSCAFNTEMFRDEESFNIVRDGYRTAFKNWRRGKFLEHFQPVFKDARYGLQLSGSNVTGTFIRSDIAGVTTPVELLDVINGMIRPADQVEVRLDGLRFPWEEEMLTPVGEKRPIQTMQKRVA</sequence>
<dbReference type="STRING" id="1336235.GCA_000518785_01764"/>
<feature type="domain" description="Glycosyltransferase 2-like" evidence="1">
    <location>
        <begin position="8"/>
        <end position="177"/>
    </location>
</feature>
<name>A0A376AC96_9HYPH</name>
<dbReference type="Pfam" id="PF00535">
    <property type="entry name" value="Glycos_transf_2"/>
    <property type="match status" value="1"/>
</dbReference>
<dbReference type="Proteomes" id="UP000254764">
    <property type="component" value="Unassembled WGS sequence"/>
</dbReference>
<proteinExistence type="predicted"/>
<dbReference type="RefSeq" id="WP_115668501.1">
    <property type="nucleotide sequence ID" value="NZ_UEYP01000001.1"/>
</dbReference>
<dbReference type="OrthoDB" id="5291101at2"/>
<evidence type="ECO:0000313" key="2">
    <source>
        <dbReference type="EMBL" id="SSC65435.1"/>
    </source>
</evidence>
<dbReference type="InterPro" id="IPR001173">
    <property type="entry name" value="Glyco_trans_2-like"/>
</dbReference>
<accession>A0A376AC96</accession>
<protein>
    <recommendedName>
        <fullName evidence="1">Glycosyltransferase 2-like domain-containing protein</fullName>
    </recommendedName>
</protein>
<dbReference type="EMBL" id="UEYP01000001">
    <property type="protein sequence ID" value="SSC65435.1"/>
    <property type="molecule type" value="Genomic_DNA"/>
</dbReference>
<evidence type="ECO:0000259" key="1">
    <source>
        <dbReference type="Pfam" id="PF00535"/>
    </source>
</evidence>
<gene>
    <name evidence="2" type="ORF">RHIZ70_1143</name>
</gene>
<evidence type="ECO:0000313" key="3">
    <source>
        <dbReference type="Proteomes" id="UP000254764"/>
    </source>
</evidence>
<keyword evidence="3" id="KW-1185">Reference proteome</keyword>
<organism evidence="2 3">
    <name type="scientific">Ciceribacter selenitireducens ATCC BAA-1503</name>
    <dbReference type="NCBI Taxonomy" id="1336235"/>
    <lineage>
        <taxon>Bacteria</taxon>
        <taxon>Pseudomonadati</taxon>
        <taxon>Pseudomonadota</taxon>
        <taxon>Alphaproteobacteria</taxon>
        <taxon>Hyphomicrobiales</taxon>
        <taxon>Rhizobiaceae</taxon>
        <taxon>Ciceribacter</taxon>
    </lineage>
</organism>
<dbReference type="SUPFAM" id="SSF53448">
    <property type="entry name" value="Nucleotide-diphospho-sugar transferases"/>
    <property type="match status" value="1"/>
</dbReference>
<reference evidence="3" key="1">
    <citation type="submission" date="2018-07" db="EMBL/GenBank/DDBJ databases">
        <authorList>
            <person name="Peiro R."/>
            <person name="Begona"/>
            <person name="Cbmso G."/>
            <person name="Lopez M."/>
            <person name="Gonzalez S."/>
        </authorList>
    </citation>
    <scope>NUCLEOTIDE SEQUENCE [LARGE SCALE GENOMIC DNA]</scope>
</reference>
<dbReference type="AlphaFoldDB" id="A0A376AC96"/>
<dbReference type="Gene3D" id="3.90.550.10">
    <property type="entry name" value="Spore Coat Polysaccharide Biosynthesis Protein SpsA, Chain A"/>
    <property type="match status" value="1"/>
</dbReference>
<dbReference type="CDD" id="cd00761">
    <property type="entry name" value="Glyco_tranf_GTA_type"/>
    <property type="match status" value="1"/>
</dbReference>